<evidence type="ECO:0000256" key="2">
    <source>
        <dbReference type="SAM" id="MobiDB-lite"/>
    </source>
</evidence>
<evidence type="ECO:0000313" key="3">
    <source>
        <dbReference type="Proteomes" id="UP000038045"/>
    </source>
</evidence>
<reference evidence="4" key="1">
    <citation type="submission" date="2017-02" db="UniProtKB">
        <authorList>
            <consortium name="WormBaseParasite"/>
        </authorList>
    </citation>
    <scope>IDENTIFICATION</scope>
</reference>
<proteinExistence type="predicted"/>
<evidence type="ECO:0000256" key="1">
    <source>
        <dbReference type="SAM" id="Coils"/>
    </source>
</evidence>
<keyword evidence="1" id="KW-0175">Coiled coil</keyword>
<organism evidence="3 4">
    <name type="scientific">Parastrongyloides trichosuri</name>
    <name type="common">Possum-specific nematode worm</name>
    <dbReference type="NCBI Taxonomy" id="131310"/>
    <lineage>
        <taxon>Eukaryota</taxon>
        <taxon>Metazoa</taxon>
        <taxon>Ecdysozoa</taxon>
        <taxon>Nematoda</taxon>
        <taxon>Chromadorea</taxon>
        <taxon>Rhabditida</taxon>
        <taxon>Tylenchina</taxon>
        <taxon>Panagrolaimomorpha</taxon>
        <taxon>Strongyloidoidea</taxon>
        <taxon>Strongyloididae</taxon>
        <taxon>Parastrongyloides</taxon>
    </lineage>
</organism>
<feature type="coiled-coil region" evidence="1">
    <location>
        <begin position="251"/>
        <end position="324"/>
    </location>
</feature>
<accession>A0A0N4ZHV4</accession>
<dbReference type="WBParaSite" id="PTRK_0000750000.1">
    <property type="protein sequence ID" value="PTRK_0000750000.1"/>
    <property type="gene ID" value="PTRK_0000750000"/>
</dbReference>
<feature type="region of interest" description="Disordered" evidence="2">
    <location>
        <begin position="52"/>
        <end position="74"/>
    </location>
</feature>
<sequence length="967" mass="112646">MEMQQKVRKKSVKVRIREKARKASLARVKKYSQISIEKRNVEELLSKAPLPPTTFNNSRSSTITLSSKSSSPIEPSTIERQINDIHSEIEANKSIISYPILPKNSDTISVISKKFANYSSLLKAREQIFSSSRDIVMSPNKIHSKEHATVASLELGPTLNNARTEENVSSSLGKRKHQEKKLHSSYPLLTVPSEERKRVEDPVIPGESSDSYVEKKKARLYEHNEEFERETLSPPTINTKSQKATKTKLRRTDVEEQLEKKLNELKLELNKKDKECQVYKNGFEHLKRELNDMKEKNAIFKIELAKALDKLLKLEEGKDVLTEQKNESQNSNITRIERGEVEEFKINNGIHFSDTLTRLIFSHFEQWSDYENIPNLVIEELKNTGFNTSDFELGRSKINKFAEQFKVCALHCSGYLLKRFIDNKGKGVIFYDKTTMKDQELETFILCGKIEDEYYQINIGTVESTSDKEKRNYVGFNKLINAIAKTIDEDEKQFRDKVYNCLDGLMNDCIAPDRYCRNIIERARIVANNDNREKLTNYSCLANIARSLSKNFSDYIGDLDFGSESVEFTKEISKKLCKMNLIHYPSSEYYLAKLEGSSKKDLEIASYDGCRIEALGTICNNVFKAREVLLEFAEETKDKYEISKEILLMLNKKEYINNIAFVSYVHELMIYPIQRAGNFSNIAPFVKFSEKFMRELKEKYVPFSEIKLFLPAEYINIFNFEKLEKVEEQYEKYGTREQRKIIIKMTEYINKQFIKKFKNISKEEKKAGIVIKSPVNIIYEDLLATIKMKADFSKHESISLRNAQISASMNNMTEVLKNMPKKDFRNADFKSVVMDRELSRIFRDWDKENTKTNIEGYNFLFSKEEREEAEKKSKELCDNLINRNKIIKTIGEVENIIDKLATKKHIMTFVGHQIKLRKESIKNKGLEVPRKLRSRDYFDFKRNLIEDLEQLIDFEEVHENANKPVNL</sequence>
<feature type="compositionally biased region" description="Low complexity" evidence="2">
    <location>
        <begin position="58"/>
        <end position="74"/>
    </location>
</feature>
<name>A0A0N4ZHV4_PARTI</name>
<protein>
    <submittedName>
        <fullName evidence="4">ULP_PROTEASE domain-containing protein</fullName>
    </submittedName>
</protein>
<evidence type="ECO:0000313" key="4">
    <source>
        <dbReference type="WBParaSite" id="PTRK_0000750000.1"/>
    </source>
</evidence>
<keyword evidence="3" id="KW-1185">Reference proteome</keyword>
<dbReference type="Proteomes" id="UP000038045">
    <property type="component" value="Unplaced"/>
</dbReference>
<dbReference type="AlphaFoldDB" id="A0A0N4ZHV4"/>